<name>A0A290S5S1_9GAMM</name>
<evidence type="ECO:0000313" key="1">
    <source>
        <dbReference type="EMBL" id="ATC86361.1"/>
    </source>
</evidence>
<dbReference type="RefSeq" id="WP_010552627.1">
    <property type="nucleotide sequence ID" value="NZ_CP011025.1"/>
</dbReference>
<evidence type="ECO:0000313" key="2">
    <source>
        <dbReference type="Proteomes" id="UP000016505"/>
    </source>
</evidence>
<dbReference type="AlphaFoldDB" id="A0A290S5S1"/>
<dbReference type="OrthoDB" id="6388805at2"/>
<sequence length="126" mass="14428">MVQLSPQNVELELKAYCQKWLLFLSQGDFEQANALISAPNNYGARWGKQEITEAVIDYFDSESNYQIQNTEMSLCTPEFLECDDGSFLYGFYLPVNGEITDLTVEFEFSRISDNEFSATINDIHVL</sequence>
<evidence type="ECO:0008006" key="3">
    <source>
        <dbReference type="Google" id="ProtNLM"/>
    </source>
</evidence>
<dbReference type="EMBL" id="CP011025">
    <property type="protein sequence ID" value="ATC86361.1"/>
    <property type="molecule type" value="Genomic_DNA"/>
</dbReference>
<protein>
    <recommendedName>
        <fullName evidence="3">DUF4440 domain-containing protein</fullName>
    </recommendedName>
</protein>
<organism evidence="1 2">
    <name type="scientific">Pseudoalteromonas arctica A 37-1-2</name>
    <dbReference type="NCBI Taxonomy" id="1117313"/>
    <lineage>
        <taxon>Bacteria</taxon>
        <taxon>Pseudomonadati</taxon>
        <taxon>Pseudomonadota</taxon>
        <taxon>Gammaproteobacteria</taxon>
        <taxon>Alteromonadales</taxon>
        <taxon>Pseudoalteromonadaceae</taxon>
        <taxon>Pseudoalteromonas</taxon>
    </lineage>
</organism>
<proteinExistence type="predicted"/>
<accession>A0A290S5S1</accession>
<reference evidence="1 2" key="1">
    <citation type="journal article" date="2012" name="J. Bacteriol.">
        <title>Genome sequences of type strains of seven species of the marine bacterium Pseudoalteromonas.</title>
        <authorList>
            <person name="Xie B.B."/>
            <person name="Shu Y.L."/>
            <person name="Qin Q.L."/>
            <person name="Rong J.C."/>
            <person name="Zhang X.Y."/>
            <person name="Chen X.L."/>
            <person name="Shi M."/>
            <person name="He H.L."/>
            <person name="Zhou B.C."/>
            <person name="Zhang Y.Z."/>
        </authorList>
    </citation>
    <scope>NUCLEOTIDE SEQUENCE [LARGE SCALE GENOMIC DNA]</scope>
    <source>
        <strain evidence="1 2">A 37-1-2</strain>
    </source>
</reference>
<gene>
    <name evidence="1" type="ORF">PARC_a1788</name>
</gene>
<dbReference type="KEGG" id="part:PARC_a1788"/>
<dbReference type="Proteomes" id="UP000016505">
    <property type="component" value="Chromosome I"/>
</dbReference>